<name>A0ABS1CWT2_9PROT</name>
<organism evidence="1 2">
    <name type="scientific">Paracraurococcus ruber</name>
    <dbReference type="NCBI Taxonomy" id="77675"/>
    <lineage>
        <taxon>Bacteria</taxon>
        <taxon>Pseudomonadati</taxon>
        <taxon>Pseudomonadota</taxon>
        <taxon>Alphaproteobacteria</taxon>
        <taxon>Acetobacterales</taxon>
        <taxon>Roseomonadaceae</taxon>
        <taxon>Paracraurococcus</taxon>
    </lineage>
</organism>
<reference evidence="1 2" key="1">
    <citation type="journal article" date="2020" name="Microorganisms">
        <title>Osmotic Adaptation and Compatible Solute Biosynthesis of Phototrophic Bacteria as Revealed from Genome Analyses.</title>
        <authorList>
            <person name="Imhoff J.F."/>
            <person name="Rahn T."/>
            <person name="Kunzel S."/>
            <person name="Keller A."/>
            <person name="Neulinger S.C."/>
        </authorList>
    </citation>
    <scope>NUCLEOTIDE SEQUENCE [LARGE SCALE GENOMIC DNA]</scope>
    <source>
        <strain evidence="1 2">DSM 15382</strain>
    </source>
</reference>
<evidence type="ECO:0000313" key="1">
    <source>
        <dbReference type="EMBL" id="MBK1658870.1"/>
    </source>
</evidence>
<sequence>MDSTKQIWFGTRAVKFVDGGSTGSQLETIDDASGFATRTLSNGTFDFTGSEWRQLLAFTGTAAAQSALGINLADGVNAPAAGKVNDASSDLRVGMGVVAHNLADITGGGRVADISMLSASNDPVAITGHGKANSAVLADAFTEGAPSQPGNYVTFSDELGFGFVNGTGSEAVRTATRLNDGDSVTFALKGGQELTFASFTARVLNPAATTTIVLDSDGRTIRDTNGGLQGGFEHDGSAGELRLDNIADGTRVEIDFLARSITYGGTTLTGTQSQGFFDAAFKTLTTLTLGSQVGNQNGWSADDLVLTAAAAPARGSPAILTFDDIDLGGQPETPLGVNYGGFTWLQAGIVDADDYPQLGYRASSASQLAFVGEKNGQQIPGYAGEPNSPLVITRAEDFDAFGAQFSSAFGTQVVTARAYDDGILVGTASFTVAAGSTTSVQFADPAGRFASIDKLVLDAPGYFGFDDFVYAVIA</sequence>
<protein>
    <submittedName>
        <fullName evidence="1">Uncharacterized protein</fullName>
    </submittedName>
</protein>
<accession>A0ABS1CWT2</accession>
<keyword evidence="2" id="KW-1185">Reference proteome</keyword>
<proteinExistence type="predicted"/>
<dbReference type="RefSeq" id="WP_133220500.1">
    <property type="nucleotide sequence ID" value="NZ_NRSG01000071.1"/>
</dbReference>
<dbReference type="Proteomes" id="UP000697995">
    <property type="component" value="Unassembled WGS sequence"/>
</dbReference>
<dbReference type="EMBL" id="NRSG01000071">
    <property type="protein sequence ID" value="MBK1658870.1"/>
    <property type="molecule type" value="Genomic_DNA"/>
</dbReference>
<gene>
    <name evidence="1" type="ORF">CKO45_11565</name>
</gene>
<comment type="caution">
    <text evidence="1">The sequence shown here is derived from an EMBL/GenBank/DDBJ whole genome shotgun (WGS) entry which is preliminary data.</text>
</comment>
<evidence type="ECO:0000313" key="2">
    <source>
        <dbReference type="Proteomes" id="UP000697995"/>
    </source>
</evidence>